<dbReference type="PROSITE" id="PS00375">
    <property type="entry name" value="UDPGT"/>
    <property type="match status" value="1"/>
</dbReference>
<evidence type="ECO:0000313" key="5">
    <source>
        <dbReference type="EMBL" id="KAI5060673.1"/>
    </source>
</evidence>
<dbReference type="PANTHER" id="PTHR11926:SF774">
    <property type="entry name" value="UDP-GLYCOSYLTRANSFERASE 85A1-RELATED"/>
    <property type="match status" value="1"/>
</dbReference>
<evidence type="ECO:0000313" key="6">
    <source>
        <dbReference type="Proteomes" id="UP000886520"/>
    </source>
</evidence>
<dbReference type="Pfam" id="PF00201">
    <property type="entry name" value="UDPGT"/>
    <property type="match status" value="1"/>
</dbReference>
<dbReference type="CDD" id="cd03784">
    <property type="entry name" value="GT1_Gtf-like"/>
    <property type="match status" value="1"/>
</dbReference>
<dbReference type="FunFam" id="3.40.50.2000:FF:000056">
    <property type="entry name" value="Glycosyltransferase"/>
    <property type="match status" value="1"/>
</dbReference>
<dbReference type="EC" id="2.4.1.-" evidence="4"/>
<evidence type="ECO:0000256" key="2">
    <source>
        <dbReference type="ARBA" id="ARBA00022679"/>
    </source>
</evidence>
<comment type="similarity">
    <text evidence="1 3">Belongs to the UDP-glycosyltransferase family.</text>
</comment>
<protein>
    <recommendedName>
        <fullName evidence="4">Glycosyltransferase</fullName>
        <ecNumber evidence="4">2.4.1.-</ecNumber>
    </recommendedName>
</protein>
<evidence type="ECO:0000256" key="1">
    <source>
        <dbReference type="ARBA" id="ARBA00009995"/>
    </source>
</evidence>
<dbReference type="GO" id="GO:0080043">
    <property type="term" value="F:quercetin 3-O-glucosyltransferase activity"/>
    <property type="evidence" value="ECO:0007669"/>
    <property type="project" value="TreeGrafter"/>
</dbReference>
<accession>A0A9D4U3B1</accession>
<evidence type="ECO:0000256" key="3">
    <source>
        <dbReference type="RuleBase" id="RU003718"/>
    </source>
</evidence>
<dbReference type="AlphaFoldDB" id="A0A9D4U3B1"/>
<dbReference type="EMBL" id="JABFUD020000024">
    <property type="protein sequence ID" value="KAI5060673.1"/>
    <property type="molecule type" value="Genomic_DNA"/>
</dbReference>
<name>A0A9D4U3B1_ADICA</name>
<keyword evidence="6" id="KW-1185">Reference proteome</keyword>
<dbReference type="InterPro" id="IPR035595">
    <property type="entry name" value="UDP_glycos_trans_CS"/>
</dbReference>
<comment type="caution">
    <text evidence="5">The sequence shown here is derived from an EMBL/GenBank/DDBJ whole genome shotgun (WGS) entry which is preliminary data.</text>
</comment>
<dbReference type="GO" id="GO:0080044">
    <property type="term" value="F:quercetin 7-O-glucosyltransferase activity"/>
    <property type="evidence" value="ECO:0007669"/>
    <property type="project" value="TreeGrafter"/>
</dbReference>
<evidence type="ECO:0000256" key="4">
    <source>
        <dbReference type="RuleBase" id="RU362057"/>
    </source>
</evidence>
<dbReference type="SUPFAM" id="SSF53756">
    <property type="entry name" value="UDP-Glycosyltransferase/glycogen phosphorylase"/>
    <property type="match status" value="1"/>
</dbReference>
<dbReference type="Gene3D" id="3.40.50.2000">
    <property type="entry name" value="Glycogen Phosphorylase B"/>
    <property type="match status" value="2"/>
</dbReference>
<sequence length="469" mass="52136">MAQMEDDDHQGERKAHVVVLPLPTRGHVNPMMHLAKLLADLGHGQLLVTFVNSETNDRLVIAAERAALQRRGIRLEAIPDGLPDDVDRTTQVLDLCQSVLWAMPAPFDALLARLRPAPTCIMADTWLTFAISAAAKLGIPLANFWTQSAASFASLFMIGNGLYKGPSQGDPLIPGAPFLSEADMNSFARCYDRSDIMFRFVTGGFDQLAHSRWILVNTFDELEHHTLLALAEQHRLRSLLSIGPILPPSLISDRPNTDDASTLWLAEESCLSWLDRFEPKSVLYVSFGSLALVSSKQSEEIALGLELSGHPFLWVTRPDLIYGESPTFNEEFLHRVKDRSFFVAWAPQLKVLNHPSVGGFFTHGGWNSTLEAITVGVPMLGWPYFSDQPMDCTCIQEGWKIGLKLKEDMSGEKLVLRGAIQEKVKELMCSEKFQTMAQGWSTLAKEAAQQGGSSHRNIKNFVDCLRSFE</sequence>
<dbReference type="Proteomes" id="UP000886520">
    <property type="component" value="Chromosome 24"/>
</dbReference>
<gene>
    <name evidence="5" type="ORF">GOP47_0025093</name>
</gene>
<organism evidence="5 6">
    <name type="scientific">Adiantum capillus-veneris</name>
    <name type="common">Maidenhair fern</name>
    <dbReference type="NCBI Taxonomy" id="13818"/>
    <lineage>
        <taxon>Eukaryota</taxon>
        <taxon>Viridiplantae</taxon>
        <taxon>Streptophyta</taxon>
        <taxon>Embryophyta</taxon>
        <taxon>Tracheophyta</taxon>
        <taxon>Polypodiopsida</taxon>
        <taxon>Polypodiidae</taxon>
        <taxon>Polypodiales</taxon>
        <taxon>Pteridineae</taxon>
        <taxon>Pteridaceae</taxon>
        <taxon>Vittarioideae</taxon>
        <taxon>Adiantum</taxon>
    </lineage>
</organism>
<keyword evidence="3" id="KW-0328">Glycosyltransferase</keyword>
<dbReference type="InterPro" id="IPR002213">
    <property type="entry name" value="UDP_glucos_trans"/>
</dbReference>
<dbReference type="PANTHER" id="PTHR11926">
    <property type="entry name" value="GLUCOSYL/GLUCURONOSYL TRANSFERASES"/>
    <property type="match status" value="1"/>
</dbReference>
<keyword evidence="2 3" id="KW-0808">Transferase</keyword>
<dbReference type="OrthoDB" id="5835829at2759"/>
<proteinExistence type="inferred from homology"/>
<reference evidence="5" key="1">
    <citation type="submission" date="2021-01" db="EMBL/GenBank/DDBJ databases">
        <title>Adiantum capillus-veneris genome.</title>
        <authorList>
            <person name="Fang Y."/>
            <person name="Liao Q."/>
        </authorList>
    </citation>
    <scope>NUCLEOTIDE SEQUENCE</scope>
    <source>
        <strain evidence="5">H3</strain>
        <tissue evidence="5">Leaf</tissue>
    </source>
</reference>